<evidence type="ECO:0000256" key="1">
    <source>
        <dbReference type="ARBA" id="ARBA00007594"/>
    </source>
</evidence>
<keyword evidence="8" id="KW-1185">Reference proteome</keyword>
<dbReference type="PANTHER" id="PTHR15892:SF2">
    <property type="entry name" value="LARGE RIBOSOMAL SUBUNIT PROTEIN UL30M"/>
    <property type="match status" value="1"/>
</dbReference>
<protein>
    <recommendedName>
        <fullName evidence="5">Large ribosomal subunit protein uL30</fullName>
    </recommendedName>
</protein>
<dbReference type="GO" id="GO:0006412">
    <property type="term" value="P:translation"/>
    <property type="evidence" value="ECO:0007669"/>
    <property type="project" value="UniProtKB-UniRule"/>
</dbReference>
<evidence type="ECO:0000256" key="5">
    <source>
        <dbReference type="HAMAP-Rule" id="MF_01371"/>
    </source>
</evidence>
<dbReference type="InterPro" id="IPR036919">
    <property type="entry name" value="Ribo_uL30_ferredoxin-like_sf"/>
</dbReference>
<comment type="similarity">
    <text evidence="1 5">Belongs to the universal ribosomal protein uL30 family.</text>
</comment>
<gene>
    <name evidence="5" type="primary">rpmD</name>
    <name evidence="7" type="ORF">DFI_11745</name>
</gene>
<dbReference type="STRING" id="317577.GCA_000419625_01577"/>
<dbReference type="Gene3D" id="3.30.1390.20">
    <property type="entry name" value="Ribosomal protein L30, ferredoxin-like fold domain"/>
    <property type="match status" value="1"/>
</dbReference>
<dbReference type="PANTHER" id="PTHR15892">
    <property type="entry name" value="MITOCHONDRIAL RIBOSOMAL PROTEIN L30"/>
    <property type="match status" value="1"/>
</dbReference>
<feature type="domain" description="Large ribosomal subunit protein uL30-like ferredoxin-like fold" evidence="6">
    <location>
        <begin position="2"/>
        <end position="50"/>
    </location>
</feature>
<dbReference type="OrthoDB" id="9812790at2"/>
<dbReference type="Proteomes" id="UP000259030">
    <property type="component" value="Chromosome"/>
</dbReference>
<reference evidence="7 8" key="1">
    <citation type="submission" date="2017-05" db="EMBL/GenBank/DDBJ databases">
        <title>The complete genome sequence of Deinococcus ficus isolated from the rhizosphere of the Ficus religiosa L. in Taiwan.</title>
        <authorList>
            <person name="Wu K.-M."/>
            <person name="Liao T.-L."/>
            <person name="Liu Y.-M."/>
            <person name="Young C.-C."/>
            <person name="Tsai S.-F."/>
        </authorList>
    </citation>
    <scope>NUCLEOTIDE SEQUENCE [LARGE SCALE GENOMIC DNA]</scope>
    <source>
        <strain evidence="7 8">CC-FR2-10</strain>
    </source>
</reference>
<evidence type="ECO:0000259" key="6">
    <source>
        <dbReference type="Pfam" id="PF00327"/>
    </source>
</evidence>
<keyword evidence="4 5" id="KW-0687">Ribonucleoprotein</keyword>
<dbReference type="HAMAP" id="MF_01371_B">
    <property type="entry name" value="Ribosomal_uL30_B"/>
    <property type="match status" value="1"/>
</dbReference>
<evidence type="ECO:0000313" key="8">
    <source>
        <dbReference type="Proteomes" id="UP000259030"/>
    </source>
</evidence>
<dbReference type="SUPFAM" id="SSF55129">
    <property type="entry name" value="Ribosomal protein L30p/L7e"/>
    <property type="match status" value="1"/>
</dbReference>
<dbReference type="InterPro" id="IPR016082">
    <property type="entry name" value="Ribosomal_uL30_ferredoxin-like"/>
</dbReference>
<dbReference type="GO" id="GO:0003735">
    <property type="term" value="F:structural constituent of ribosome"/>
    <property type="evidence" value="ECO:0007669"/>
    <property type="project" value="InterPro"/>
</dbReference>
<dbReference type="CDD" id="cd01658">
    <property type="entry name" value="Ribosomal_L30"/>
    <property type="match status" value="1"/>
</dbReference>
<evidence type="ECO:0000256" key="3">
    <source>
        <dbReference type="ARBA" id="ARBA00022980"/>
    </source>
</evidence>
<evidence type="ECO:0000256" key="2">
    <source>
        <dbReference type="ARBA" id="ARBA00011838"/>
    </source>
</evidence>
<evidence type="ECO:0000256" key="4">
    <source>
        <dbReference type="ARBA" id="ARBA00023274"/>
    </source>
</evidence>
<comment type="subunit">
    <text evidence="2 5">Part of the 50S ribosomal subunit.</text>
</comment>
<dbReference type="FunFam" id="3.30.1390.20:FF:000001">
    <property type="entry name" value="50S ribosomal protein L30"/>
    <property type="match status" value="1"/>
</dbReference>
<keyword evidence="3 5" id="KW-0689">Ribosomal protein</keyword>
<organism evidence="7 8">
    <name type="scientific">Deinococcus ficus</name>
    <dbReference type="NCBI Taxonomy" id="317577"/>
    <lineage>
        <taxon>Bacteria</taxon>
        <taxon>Thermotogati</taxon>
        <taxon>Deinococcota</taxon>
        <taxon>Deinococci</taxon>
        <taxon>Deinococcales</taxon>
        <taxon>Deinococcaceae</taxon>
        <taxon>Deinococcus</taxon>
    </lineage>
</organism>
<evidence type="ECO:0000313" key="7">
    <source>
        <dbReference type="EMBL" id="ASN81579.1"/>
    </source>
</evidence>
<dbReference type="PIRSF" id="PIRSF002211">
    <property type="entry name" value="Ribosomal_L30_bac-type"/>
    <property type="match status" value="1"/>
</dbReference>
<dbReference type="NCBIfam" id="TIGR01308">
    <property type="entry name" value="rpmD_bact"/>
    <property type="match status" value="1"/>
</dbReference>
<proteinExistence type="inferred from homology"/>
<accession>A0A221SY53</accession>
<name>A0A221SY53_9DEIO</name>
<dbReference type="Pfam" id="PF00327">
    <property type="entry name" value="Ribosomal_L30"/>
    <property type="match status" value="1"/>
</dbReference>
<dbReference type="RefSeq" id="WP_022801123.1">
    <property type="nucleotide sequence ID" value="NZ_ATTJ01000001.1"/>
</dbReference>
<dbReference type="AlphaFoldDB" id="A0A221SY53"/>
<dbReference type="KEGG" id="dfc:DFI_11745"/>
<dbReference type="EMBL" id="CP021081">
    <property type="protein sequence ID" value="ASN81579.1"/>
    <property type="molecule type" value="Genomic_DNA"/>
</dbReference>
<dbReference type="GO" id="GO:0022625">
    <property type="term" value="C:cytosolic large ribosomal subunit"/>
    <property type="evidence" value="ECO:0007669"/>
    <property type="project" value="TreeGrafter"/>
</dbReference>
<dbReference type="InterPro" id="IPR005996">
    <property type="entry name" value="Ribosomal_uL30_bac-type"/>
</dbReference>
<sequence>MKIKLVRSVIGRPQYQVDTVKALGLKKIGESREVNDTPAIRGMVETVKHLLEVEA</sequence>